<reference evidence="2" key="1">
    <citation type="submission" date="2020-02" db="EMBL/GenBank/DDBJ databases">
        <authorList>
            <person name="Meier V. D."/>
        </authorList>
    </citation>
    <scope>NUCLEOTIDE SEQUENCE</scope>
    <source>
        <strain evidence="2">AVDCRST_MAG16</strain>
    </source>
</reference>
<evidence type="ECO:0000313" key="2">
    <source>
        <dbReference type="EMBL" id="CAA9313969.1"/>
    </source>
</evidence>
<dbReference type="EMBL" id="CADCUE010000030">
    <property type="protein sequence ID" value="CAA9313969.1"/>
    <property type="molecule type" value="Genomic_DNA"/>
</dbReference>
<gene>
    <name evidence="2" type="ORF">AVDCRST_MAG16-360</name>
</gene>
<feature type="compositionally biased region" description="Low complexity" evidence="1">
    <location>
        <begin position="29"/>
        <end position="38"/>
    </location>
</feature>
<feature type="compositionally biased region" description="Basic residues" evidence="1">
    <location>
        <begin position="8"/>
        <end position="28"/>
    </location>
</feature>
<feature type="non-terminal residue" evidence="2">
    <location>
        <position position="60"/>
    </location>
</feature>
<organism evidence="2">
    <name type="scientific">uncultured Frankineae bacterium</name>
    <dbReference type="NCBI Taxonomy" id="437475"/>
    <lineage>
        <taxon>Bacteria</taxon>
        <taxon>Bacillati</taxon>
        <taxon>Actinomycetota</taxon>
        <taxon>Actinomycetes</taxon>
        <taxon>Frankiales</taxon>
        <taxon>environmental samples</taxon>
    </lineage>
</organism>
<feature type="non-terminal residue" evidence="2">
    <location>
        <position position="1"/>
    </location>
</feature>
<feature type="region of interest" description="Disordered" evidence="1">
    <location>
        <begin position="1"/>
        <end position="60"/>
    </location>
</feature>
<protein>
    <submittedName>
        <fullName evidence="2">Uncharacterized protein</fullName>
    </submittedName>
</protein>
<sequence>DRTERSGPRRPGRRAGQRAAARARRRRPAAAASRARAGCAGGVGCGRRPARGAAHRARRV</sequence>
<feature type="compositionally biased region" description="Basic residues" evidence="1">
    <location>
        <begin position="48"/>
        <end position="60"/>
    </location>
</feature>
<evidence type="ECO:0000256" key="1">
    <source>
        <dbReference type="SAM" id="MobiDB-lite"/>
    </source>
</evidence>
<proteinExistence type="predicted"/>
<dbReference type="AlphaFoldDB" id="A0A6J4KU36"/>
<accession>A0A6J4KU36</accession>
<name>A0A6J4KU36_9ACTN</name>